<dbReference type="InterPro" id="IPR003374">
    <property type="entry name" value="ApbE-like_sf"/>
</dbReference>
<keyword evidence="6" id="KW-0479">Metal-binding</keyword>
<dbReference type="Gene3D" id="3.10.520.10">
    <property type="entry name" value="ApbE-like domains"/>
    <property type="match status" value="2"/>
</dbReference>
<dbReference type="PANTHER" id="PTHR30040:SF2">
    <property type="entry name" value="FAD:PROTEIN FMN TRANSFERASE"/>
    <property type="match status" value="1"/>
</dbReference>
<evidence type="ECO:0000256" key="7">
    <source>
        <dbReference type="ARBA" id="ARBA00022827"/>
    </source>
</evidence>
<evidence type="ECO:0000256" key="2">
    <source>
        <dbReference type="ARBA" id="ARBA00011955"/>
    </source>
</evidence>
<gene>
    <name evidence="11" type="ORF">UFOPK1791_00436</name>
</gene>
<accession>A0A6J6FK40</accession>
<dbReference type="AlphaFoldDB" id="A0A6J6FK40"/>
<keyword evidence="4" id="KW-0285">Flavoprotein</keyword>
<evidence type="ECO:0000256" key="8">
    <source>
        <dbReference type="ARBA" id="ARBA00022842"/>
    </source>
</evidence>
<name>A0A6J6FK40_9ZZZZ</name>
<evidence type="ECO:0000256" key="5">
    <source>
        <dbReference type="ARBA" id="ARBA00022679"/>
    </source>
</evidence>
<dbReference type="PANTHER" id="PTHR30040">
    <property type="entry name" value="THIAMINE BIOSYNTHESIS LIPOPROTEIN APBE"/>
    <property type="match status" value="1"/>
</dbReference>
<evidence type="ECO:0000313" key="11">
    <source>
        <dbReference type="EMBL" id="CAB4588857.1"/>
    </source>
</evidence>
<evidence type="ECO:0000256" key="6">
    <source>
        <dbReference type="ARBA" id="ARBA00022723"/>
    </source>
</evidence>
<dbReference type="SUPFAM" id="SSF143631">
    <property type="entry name" value="ApbE-like"/>
    <property type="match status" value="1"/>
</dbReference>
<evidence type="ECO:0000256" key="10">
    <source>
        <dbReference type="ARBA" id="ARBA00048540"/>
    </source>
</evidence>
<comment type="cofactor">
    <cofactor evidence="1">
        <name>Mg(2+)</name>
        <dbReference type="ChEBI" id="CHEBI:18420"/>
    </cofactor>
</comment>
<dbReference type="EC" id="2.7.1.180" evidence="2"/>
<evidence type="ECO:0000256" key="1">
    <source>
        <dbReference type="ARBA" id="ARBA00001946"/>
    </source>
</evidence>
<comment type="catalytic activity">
    <reaction evidence="10">
        <text>L-threonyl-[protein] + FAD = FMN-L-threonyl-[protein] + AMP + H(+)</text>
        <dbReference type="Rhea" id="RHEA:36847"/>
        <dbReference type="Rhea" id="RHEA-COMP:11060"/>
        <dbReference type="Rhea" id="RHEA-COMP:11061"/>
        <dbReference type="ChEBI" id="CHEBI:15378"/>
        <dbReference type="ChEBI" id="CHEBI:30013"/>
        <dbReference type="ChEBI" id="CHEBI:57692"/>
        <dbReference type="ChEBI" id="CHEBI:74257"/>
        <dbReference type="ChEBI" id="CHEBI:456215"/>
        <dbReference type="EC" id="2.7.1.180"/>
    </reaction>
</comment>
<keyword evidence="5" id="KW-0808">Transferase</keyword>
<evidence type="ECO:0000256" key="3">
    <source>
        <dbReference type="ARBA" id="ARBA00016337"/>
    </source>
</evidence>
<evidence type="ECO:0000256" key="9">
    <source>
        <dbReference type="ARBA" id="ARBA00031306"/>
    </source>
</evidence>
<dbReference type="Pfam" id="PF02424">
    <property type="entry name" value="ApbE"/>
    <property type="match status" value="2"/>
</dbReference>
<sequence>MRIYREIEAWGTVLIFDIESKNLSEIQLEIALSKVNEYVHHIDEVFSTYKSDSIISKLRRNEIEIWQTSDEVREVWNLCEETKRLTNGAFDPWAVPGGFDPSGLVKGWAADKSAEILLSHGVAHILINAAGDLTLRGGRIEDGEIKPWLIGITDPNNTDNIVKAFEILDGAIATSGDYERGDHIKDPQNGMVAVGAKSATVIGPSGAITDALATALMVAGSDGATWFTQPELFGYQPWVINRHDATSWSID</sequence>
<protein>
    <recommendedName>
        <fullName evidence="3">FAD:protein FMN transferase</fullName>
        <ecNumber evidence="2">2.7.1.180</ecNumber>
    </recommendedName>
    <alternativeName>
        <fullName evidence="9">Flavin transferase</fullName>
    </alternativeName>
</protein>
<keyword evidence="8" id="KW-0460">Magnesium</keyword>
<evidence type="ECO:0000256" key="4">
    <source>
        <dbReference type="ARBA" id="ARBA00022630"/>
    </source>
</evidence>
<dbReference type="GO" id="GO:0016740">
    <property type="term" value="F:transferase activity"/>
    <property type="evidence" value="ECO:0007669"/>
    <property type="project" value="UniProtKB-KW"/>
</dbReference>
<dbReference type="GO" id="GO:0046872">
    <property type="term" value="F:metal ion binding"/>
    <property type="evidence" value="ECO:0007669"/>
    <property type="project" value="UniProtKB-KW"/>
</dbReference>
<dbReference type="InterPro" id="IPR024932">
    <property type="entry name" value="ApbE"/>
</dbReference>
<reference evidence="11" key="1">
    <citation type="submission" date="2020-05" db="EMBL/GenBank/DDBJ databases">
        <authorList>
            <person name="Chiriac C."/>
            <person name="Salcher M."/>
            <person name="Ghai R."/>
            <person name="Kavagutti S V."/>
        </authorList>
    </citation>
    <scope>NUCLEOTIDE SEQUENCE</scope>
</reference>
<organism evidence="11">
    <name type="scientific">freshwater metagenome</name>
    <dbReference type="NCBI Taxonomy" id="449393"/>
    <lineage>
        <taxon>unclassified sequences</taxon>
        <taxon>metagenomes</taxon>
        <taxon>ecological metagenomes</taxon>
    </lineage>
</organism>
<keyword evidence="7" id="KW-0274">FAD</keyword>
<proteinExistence type="predicted"/>
<dbReference type="EMBL" id="CAEZUF010000028">
    <property type="protein sequence ID" value="CAB4588857.1"/>
    <property type="molecule type" value="Genomic_DNA"/>
</dbReference>